<dbReference type="OrthoDB" id="148878at2"/>
<accession>A0A2R8C859</accession>
<dbReference type="PANTHER" id="PTHR38008">
    <property type="entry name" value="HEMOLYSIN-RELATED"/>
    <property type="match status" value="1"/>
</dbReference>
<dbReference type="AlphaFoldDB" id="A0A2R8C859"/>
<feature type="chain" id="PRO_5015351713" description="Hemolysin" evidence="1">
    <location>
        <begin position="20"/>
        <end position="75"/>
    </location>
</feature>
<feature type="signal peptide" evidence="1">
    <location>
        <begin position="1"/>
        <end position="19"/>
    </location>
</feature>
<evidence type="ECO:0000256" key="1">
    <source>
        <dbReference type="SAM" id="SignalP"/>
    </source>
</evidence>
<protein>
    <recommendedName>
        <fullName evidence="4">Hemolysin</fullName>
    </recommendedName>
</protein>
<dbReference type="PANTHER" id="PTHR38008:SF2">
    <property type="entry name" value="HEMOLYSIN"/>
    <property type="match status" value="1"/>
</dbReference>
<evidence type="ECO:0008006" key="4">
    <source>
        <dbReference type="Google" id="ProtNLM"/>
    </source>
</evidence>
<proteinExistence type="predicted"/>
<dbReference type="RefSeq" id="WP_108787104.1">
    <property type="nucleotide sequence ID" value="NZ_ONZG01000004.1"/>
</dbReference>
<dbReference type="EMBL" id="ONZG01000004">
    <property type="protein sequence ID" value="SPJ28582.1"/>
    <property type="molecule type" value="Genomic_DNA"/>
</dbReference>
<dbReference type="Proteomes" id="UP000244898">
    <property type="component" value="Unassembled WGS sequence"/>
</dbReference>
<organism evidence="2 3">
    <name type="scientific">Falsiruegeria mediterranea M17</name>
    <dbReference type="NCBI Taxonomy" id="1200281"/>
    <lineage>
        <taxon>Bacteria</taxon>
        <taxon>Pseudomonadati</taxon>
        <taxon>Pseudomonadota</taxon>
        <taxon>Alphaproteobacteria</taxon>
        <taxon>Rhodobacterales</taxon>
        <taxon>Roseobacteraceae</taxon>
        <taxon>Falsiruegeria</taxon>
    </lineage>
</organism>
<keyword evidence="1" id="KW-0732">Signal</keyword>
<gene>
    <name evidence="2" type="ORF">TRM7615_02084</name>
</gene>
<evidence type="ECO:0000313" key="2">
    <source>
        <dbReference type="EMBL" id="SPJ28582.1"/>
    </source>
</evidence>
<sequence>MKSVLTTVIVLAAASAASASDTKTTLANPAATFCIENGGTYQLSKDESGNAVGICILADGSKVDAWDYIRAHFKD</sequence>
<reference evidence="3" key="1">
    <citation type="submission" date="2018-03" db="EMBL/GenBank/DDBJ databases">
        <authorList>
            <person name="Rodrigo-Torres L."/>
            <person name="Arahal R. D."/>
            <person name="Lucena T."/>
        </authorList>
    </citation>
    <scope>NUCLEOTIDE SEQUENCE [LARGE SCALE GENOMIC DNA]</scope>
    <source>
        <strain evidence="3">CECT 7615</strain>
    </source>
</reference>
<dbReference type="Pfam" id="PF03891">
    <property type="entry name" value="DUF333"/>
    <property type="match status" value="1"/>
</dbReference>
<evidence type="ECO:0000313" key="3">
    <source>
        <dbReference type="Proteomes" id="UP000244898"/>
    </source>
</evidence>
<keyword evidence="3" id="KW-1185">Reference proteome</keyword>
<dbReference type="InterPro" id="IPR005590">
    <property type="entry name" value="DUF333"/>
</dbReference>
<name>A0A2R8C859_9RHOB</name>